<protein>
    <submittedName>
        <fullName evidence="2">Uncharacterized protein</fullName>
    </submittedName>
</protein>
<feature type="transmembrane region" description="Helical" evidence="1">
    <location>
        <begin position="16"/>
        <end position="35"/>
    </location>
</feature>
<keyword evidence="1" id="KW-0472">Membrane</keyword>
<gene>
    <name evidence="2" type="ORF">S03H2_30488</name>
</gene>
<accession>X1GHA1</accession>
<evidence type="ECO:0000256" key="1">
    <source>
        <dbReference type="SAM" id="Phobius"/>
    </source>
</evidence>
<name>X1GHA1_9ZZZZ</name>
<comment type="caution">
    <text evidence="2">The sequence shown here is derived from an EMBL/GenBank/DDBJ whole genome shotgun (WGS) entry which is preliminary data.</text>
</comment>
<organism evidence="2">
    <name type="scientific">marine sediment metagenome</name>
    <dbReference type="NCBI Taxonomy" id="412755"/>
    <lineage>
        <taxon>unclassified sequences</taxon>
        <taxon>metagenomes</taxon>
        <taxon>ecological metagenomes</taxon>
    </lineage>
</organism>
<proteinExistence type="predicted"/>
<keyword evidence="1" id="KW-0812">Transmembrane</keyword>
<dbReference type="AlphaFoldDB" id="X1GHA1"/>
<evidence type="ECO:0000313" key="2">
    <source>
        <dbReference type="EMBL" id="GAH56557.1"/>
    </source>
</evidence>
<dbReference type="EMBL" id="BARU01018443">
    <property type="protein sequence ID" value="GAH56557.1"/>
    <property type="molecule type" value="Genomic_DNA"/>
</dbReference>
<sequence>MLSLYYKDAEDVSLEPIMVGKFFAYLLIKVLNAYVASNKRQKDKEVFNIE</sequence>
<reference evidence="2" key="1">
    <citation type="journal article" date="2014" name="Front. Microbiol.">
        <title>High frequency of phylogenetically diverse reductive dehalogenase-homologous genes in deep subseafloor sedimentary metagenomes.</title>
        <authorList>
            <person name="Kawai M."/>
            <person name="Futagami T."/>
            <person name="Toyoda A."/>
            <person name="Takaki Y."/>
            <person name="Nishi S."/>
            <person name="Hori S."/>
            <person name="Arai W."/>
            <person name="Tsubouchi T."/>
            <person name="Morono Y."/>
            <person name="Uchiyama I."/>
            <person name="Ito T."/>
            <person name="Fujiyama A."/>
            <person name="Inagaki F."/>
            <person name="Takami H."/>
        </authorList>
    </citation>
    <scope>NUCLEOTIDE SEQUENCE</scope>
    <source>
        <strain evidence="2">Expedition CK06-06</strain>
    </source>
</reference>
<keyword evidence="1" id="KW-1133">Transmembrane helix</keyword>